<accession>A0A232LQ50</accession>
<protein>
    <submittedName>
        <fullName evidence="1">Uncharacterized protein</fullName>
    </submittedName>
</protein>
<organism evidence="1 2">
    <name type="scientific">Elaphomyces granulatus</name>
    <dbReference type="NCBI Taxonomy" id="519963"/>
    <lineage>
        <taxon>Eukaryota</taxon>
        <taxon>Fungi</taxon>
        <taxon>Dikarya</taxon>
        <taxon>Ascomycota</taxon>
        <taxon>Pezizomycotina</taxon>
        <taxon>Eurotiomycetes</taxon>
        <taxon>Eurotiomycetidae</taxon>
        <taxon>Eurotiales</taxon>
        <taxon>Elaphomycetaceae</taxon>
        <taxon>Elaphomyces</taxon>
    </lineage>
</organism>
<proteinExistence type="predicted"/>
<comment type="caution">
    <text evidence="1">The sequence shown here is derived from an EMBL/GenBank/DDBJ whole genome shotgun (WGS) entry which is preliminary data.</text>
</comment>
<dbReference type="Proteomes" id="UP000243515">
    <property type="component" value="Unassembled WGS sequence"/>
</dbReference>
<evidence type="ECO:0000313" key="1">
    <source>
        <dbReference type="EMBL" id="OXV06259.1"/>
    </source>
</evidence>
<name>A0A232LQ50_9EURO</name>
<reference evidence="1 2" key="1">
    <citation type="journal article" date="2015" name="Environ. Microbiol.">
        <title>Metagenome sequence of Elaphomyces granulatus from sporocarp tissue reveals Ascomycota ectomycorrhizal fingerprints of genome expansion and a Proteobacteria-rich microbiome.</title>
        <authorList>
            <person name="Quandt C.A."/>
            <person name="Kohler A."/>
            <person name="Hesse C.N."/>
            <person name="Sharpton T.J."/>
            <person name="Martin F."/>
            <person name="Spatafora J.W."/>
        </authorList>
    </citation>
    <scope>NUCLEOTIDE SEQUENCE [LARGE SCALE GENOMIC DNA]</scope>
    <source>
        <strain evidence="1 2">OSC145934</strain>
    </source>
</reference>
<evidence type="ECO:0000313" key="2">
    <source>
        <dbReference type="Proteomes" id="UP000243515"/>
    </source>
</evidence>
<dbReference type="AlphaFoldDB" id="A0A232LQ50"/>
<sequence>MTLGLPTRSSNMSDAFKKGLSIAYGNEYNMPNIVIFSNNRFQWCKKLSFSDPDSHDDIRSKWVTLCKCNRIKWSVLTISVFTGMKESAAYFPRPRPLTVNNPQQKIPFSVLDTGVYD</sequence>
<gene>
    <name evidence="1" type="ORF">Egran_05973</name>
</gene>
<keyword evidence="2" id="KW-1185">Reference proteome</keyword>
<dbReference type="EMBL" id="NPHW01005949">
    <property type="protein sequence ID" value="OXV06259.1"/>
    <property type="molecule type" value="Genomic_DNA"/>
</dbReference>